<dbReference type="AlphaFoldDB" id="A0A071MEK8"/>
<comment type="caution">
    <text evidence="2">The sequence shown here is derived from an EMBL/GenBank/DDBJ whole genome shotgun (WGS) entry which is preliminary data.</text>
</comment>
<dbReference type="OrthoDB" id="9797508at2"/>
<dbReference type="InterPro" id="IPR003718">
    <property type="entry name" value="OsmC/Ohr_fam"/>
</dbReference>
<dbReference type="InterPro" id="IPR019953">
    <property type="entry name" value="OHR"/>
</dbReference>
<gene>
    <name evidence="2" type="ORF">DT99_11470</name>
</gene>
<dbReference type="PANTHER" id="PTHR33797">
    <property type="entry name" value="ORGANIC HYDROPEROXIDE RESISTANCE PROTEIN-LIKE"/>
    <property type="match status" value="1"/>
</dbReference>
<dbReference type="Pfam" id="PF02566">
    <property type="entry name" value="OsmC"/>
    <property type="match status" value="1"/>
</dbReference>
<dbReference type="Gene3D" id="2.20.25.10">
    <property type="match status" value="1"/>
</dbReference>
<dbReference type="EMBL" id="JJOA01000010">
    <property type="protein sequence ID" value="KEA59329.1"/>
    <property type="molecule type" value="Genomic_DNA"/>
</dbReference>
<dbReference type="SUPFAM" id="SSF82784">
    <property type="entry name" value="OsmC-like"/>
    <property type="match status" value="1"/>
</dbReference>
<accession>A0A071MEK8</accession>
<reference evidence="2" key="1">
    <citation type="submission" date="2014-04" db="EMBL/GenBank/DDBJ databases">
        <title>In planta biocontrol of soil-borne Fusarium wilt of banana through a plant endophytic bacterium, Burkholderia cenocepacia 869T2.</title>
        <authorList>
            <person name="Ho Y.-N."/>
            <person name="Chiang H.-M."/>
            <person name="Chao C.-P."/>
            <person name="Su C.-C."/>
            <person name="Hsu H.-F."/>
            <person name="Guo C.-T."/>
            <person name="Hsieh J.-L."/>
            <person name="Huang C.-C."/>
        </authorList>
    </citation>
    <scope>NUCLEOTIDE SEQUENCE [LARGE SCALE GENOMIC DNA]</scope>
    <source>
        <strain evidence="2">869T2</strain>
    </source>
</reference>
<organism evidence="2">
    <name type="scientific">Burkholderia cenocepacia</name>
    <dbReference type="NCBI Taxonomy" id="95486"/>
    <lineage>
        <taxon>Bacteria</taxon>
        <taxon>Pseudomonadati</taxon>
        <taxon>Pseudomonadota</taxon>
        <taxon>Betaproteobacteria</taxon>
        <taxon>Burkholderiales</taxon>
        <taxon>Burkholderiaceae</taxon>
        <taxon>Burkholderia</taxon>
        <taxon>Burkholderia cepacia complex</taxon>
    </lineage>
</organism>
<proteinExistence type="inferred from homology"/>
<dbReference type="InterPro" id="IPR015946">
    <property type="entry name" value="KH_dom-like_a/b"/>
</dbReference>
<name>A0A071MEK8_9BURK</name>
<dbReference type="Gene3D" id="3.30.300.20">
    <property type="match status" value="1"/>
</dbReference>
<comment type="similarity">
    <text evidence="1">Belongs to the OsmC/Ohr family.</text>
</comment>
<evidence type="ECO:0000313" key="2">
    <source>
        <dbReference type="EMBL" id="KEA59329.1"/>
    </source>
</evidence>
<evidence type="ECO:0000256" key="1">
    <source>
        <dbReference type="ARBA" id="ARBA00007378"/>
    </source>
</evidence>
<dbReference type="PANTHER" id="PTHR33797:SF2">
    <property type="entry name" value="ORGANIC HYDROPEROXIDE RESISTANCE PROTEIN-LIKE"/>
    <property type="match status" value="1"/>
</dbReference>
<dbReference type="NCBIfam" id="TIGR03561">
    <property type="entry name" value="organ_hyd_perox"/>
    <property type="match status" value="1"/>
</dbReference>
<dbReference type="GO" id="GO:0006979">
    <property type="term" value="P:response to oxidative stress"/>
    <property type="evidence" value="ECO:0007669"/>
    <property type="project" value="InterPro"/>
</dbReference>
<sequence>MTPLRPPPLSLLDRYRGREPQTLYSTTVTVTGGTAEHGRASGVARSDDGRLDVELRLPSALGGPGDGPNPEQLFAASYAACFHGALSLLAARAGVSIAGASVSASIDFCRDPVDGLFMLNANIRVRLPGVERAVAAELVRNTERFSPYTKMAHEGISHVVALAPPDETSQR</sequence>
<protein>
    <submittedName>
        <fullName evidence="2">Peroxiredoxin</fullName>
    </submittedName>
</protein>
<dbReference type="InterPro" id="IPR036102">
    <property type="entry name" value="OsmC/Ohrsf"/>
</dbReference>